<dbReference type="PANTHER" id="PTHR16099">
    <property type="entry name" value="8-OXO-DGTP DIPHOSPHATES NUDT15"/>
    <property type="match status" value="1"/>
</dbReference>
<dbReference type="GO" id="GO:0006203">
    <property type="term" value="P:dGTP catabolic process"/>
    <property type="evidence" value="ECO:0007669"/>
    <property type="project" value="TreeGrafter"/>
</dbReference>
<evidence type="ECO:0000256" key="1">
    <source>
        <dbReference type="ARBA" id="ARBA00022801"/>
    </source>
</evidence>
<organism evidence="4 5">
    <name type="scientific">Leucosporidium creatinivorum</name>
    <dbReference type="NCBI Taxonomy" id="106004"/>
    <lineage>
        <taxon>Eukaryota</taxon>
        <taxon>Fungi</taxon>
        <taxon>Dikarya</taxon>
        <taxon>Basidiomycota</taxon>
        <taxon>Pucciniomycotina</taxon>
        <taxon>Microbotryomycetes</taxon>
        <taxon>Leucosporidiales</taxon>
        <taxon>Leucosporidium</taxon>
    </lineage>
</organism>
<reference evidence="4 5" key="1">
    <citation type="submission" date="2016-07" db="EMBL/GenBank/DDBJ databases">
        <title>Pervasive Adenine N6-methylation of Active Genes in Fungi.</title>
        <authorList>
            <consortium name="DOE Joint Genome Institute"/>
            <person name="Mondo S.J."/>
            <person name="Dannebaum R.O."/>
            <person name="Kuo R.C."/>
            <person name="Labutti K."/>
            <person name="Haridas S."/>
            <person name="Kuo A."/>
            <person name="Salamov A."/>
            <person name="Ahrendt S.R."/>
            <person name="Lipzen A."/>
            <person name="Sullivan W."/>
            <person name="Andreopoulos W.B."/>
            <person name="Clum A."/>
            <person name="Lindquist E."/>
            <person name="Daum C."/>
            <person name="Ramamoorthy G.K."/>
            <person name="Gryganskyi A."/>
            <person name="Culley D."/>
            <person name="Magnuson J.K."/>
            <person name="James T.Y."/>
            <person name="O'Malley M.A."/>
            <person name="Stajich J.E."/>
            <person name="Spatafora J.W."/>
            <person name="Visel A."/>
            <person name="Grigoriev I.V."/>
        </authorList>
    </citation>
    <scope>NUCLEOTIDE SEQUENCE [LARGE SCALE GENOMIC DNA]</scope>
    <source>
        <strain evidence="4 5">62-1032</strain>
    </source>
</reference>
<dbReference type="InterPro" id="IPR020476">
    <property type="entry name" value="Nudix_hydrolase"/>
</dbReference>
<proteinExistence type="inferred from homology"/>
<dbReference type="InterPro" id="IPR000086">
    <property type="entry name" value="NUDIX_hydrolase_dom"/>
</dbReference>
<evidence type="ECO:0000313" key="4">
    <source>
        <dbReference type="EMBL" id="ORY59439.1"/>
    </source>
</evidence>
<dbReference type="AlphaFoldDB" id="A0A1Y2DJS2"/>
<dbReference type="PROSITE" id="PS00893">
    <property type="entry name" value="NUDIX_BOX"/>
    <property type="match status" value="1"/>
</dbReference>
<comment type="caution">
    <text evidence="4">The sequence shown here is derived from an EMBL/GenBank/DDBJ whole genome shotgun (WGS) entry which is preliminary data.</text>
</comment>
<dbReference type="InterPro" id="IPR020084">
    <property type="entry name" value="NUDIX_hydrolase_CS"/>
</dbReference>
<dbReference type="FunFam" id="3.90.79.10:FF:000060">
    <property type="entry name" value="Nudix hydrolase 1"/>
    <property type="match status" value="1"/>
</dbReference>
<dbReference type="Proteomes" id="UP000193467">
    <property type="component" value="Unassembled WGS sequence"/>
</dbReference>
<comment type="similarity">
    <text evidence="2">Belongs to the Nudix hydrolase family.</text>
</comment>
<gene>
    <name evidence="4" type="ORF">BCR35DRAFT_283675</name>
</gene>
<feature type="domain" description="Nudix hydrolase" evidence="3">
    <location>
        <begin position="2"/>
        <end position="132"/>
    </location>
</feature>
<dbReference type="STRING" id="106004.A0A1Y2DJS2"/>
<evidence type="ECO:0000313" key="5">
    <source>
        <dbReference type="Proteomes" id="UP000193467"/>
    </source>
</evidence>
<dbReference type="InParanoid" id="A0A1Y2DJS2"/>
<dbReference type="PANTHER" id="PTHR16099:SF5">
    <property type="entry name" value="NUCLEOTIDE TRIPHOSPHATE DIPHOSPHATASE NUDT15"/>
    <property type="match status" value="1"/>
</dbReference>
<protein>
    <submittedName>
        <fullName evidence="4">NUDIX hydrolase domain-like protein</fullName>
    </submittedName>
</protein>
<name>A0A1Y2DJS2_9BASI</name>
<dbReference type="OrthoDB" id="447842at2759"/>
<dbReference type="PROSITE" id="PS51462">
    <property type="entry name" value="NUDIX"/>
    <property type="match status" value="1"/>
</dbReference>
<accession>A0A1Y2DJS2</accession>
<dbReference type="GO" id="GO:0005829">
    <property type="term" value="C:cytosol"/>
    <property type="evidence" value="ECO:0007669"/>
    <property type="project" value="TreeGrafter"/>
</dbReference>
<dbReference type="Gene3D" id="3.90.79.10">
    <property type="entry name" value="Nucleoside Triphosphate Pyrophosphohydrolase"/>
    <property type="match status" value="1"/>
</dbReference>
<dbReference type="InterPro" id="IPR015797">
    <property type="entry name" value="NUDIX_hydrolase-like_dom_sf"/>
</dbReference>
<dbReference type="PRINTS" id="PR00502">
    <property type="entry name" value="NUDIXFAMILY"/>
</dbReference>
<dbReference type="EMBL" id="MCGR01000076">
    <property type="protein sequence ID" value="ORY59439.1"/>
    <property type="molecule type" value="Genomic_DNA"/>
</dbReference>
<evidence type="ECO:0000256" key="2">
    <source>
        <dbReference type="RuleBase" id="RU003476"/>
    </source>
</evidence>
<dbReference type="CDD" id="cd04678">
    <property type="entry name" value="NUDIX_MTH2_Nudt15"/>
    <property type="match status" value="1"/>
</dbReference>
<dbReference type="SUPFAM" id="SSF55811">
    <property type="entry name" value="Nudix"/>
    <property type="match status" value="1"/>
</dbReference>
<evidence type="ECO:0000259" key="3">
    <source>
        <dbReference type="PROSITE" id="PS51462"/>
    </source>
</evidence>
<keyword evidence="5" id="KW-1185">Reference proteome</keyword>
<dbReference type="GO" id="GO:0035539">
    <property type="term" value="F:8-oxo-7,8-dihydrodeoxyguanosine triphosphate pyrophosphatase activity"/>
    <property type="evidence" value="ECO:0007669"/>
    <property type="project" value="TreeGrafter"/>
</dbReference>
<keyword evidence="1 2" id="KW-0378">Hydrolase</keyword>
<dbReference type="Pfam" id="PF00293">
    <property type="entry name" value="NUDIX"/>
    <property type="match status" value="1"/>
</dbReference>
<sequence length="146" mass="16611">MDPRVGVGAFILHGDRFVTGVRKGSHGAGCLQLPGGHLEFGESWEECARREILEETGLAVRDVRFLTATNDVFVAEVKHYITIFMVCNTVDKDPLPRVLEPEKCERWEWRSWEELRMLSVDPSVELFLPLRNLLKQQPDLNFGSSA</sequence>